<dbReference type="EMBL" id="JBIRGQ010000013">
    <property type="protein sequence ID" value="MFH8551641.1"/>
    <property type="molecule type" value="Genomic_DNA"/>
</dbReference>
<dbReference type="Gene3D" id="3.40.50.720">
    <property type="entry name" value="NAD(P)-binding Rossmann-like Domain"/>
    <property type="match status" value="1"/>
</dbReference>
<feature type="domain" description="Ketosynthase family 3 (KS3)" evidence="11">
    <location>
        <begin position="12"/>
        <end position="429"/>
    </location>
</feature>
<keyword evidence="7" id="KW-0012">Acyltransferase</keyword>
<sequence>MFTEPSGGELQVDRIAVVGMSCWAPNAADPTAFWHLVSTEPRPAPAGSGEGEDAGGADAFDAEFFGLSASEAEGLDPRRRLLLELAWEALEDAAIVPASLRGTPAGVFVGAPGGAGDAGGAGVDQDAGAAPDTGAAAPDTSAVPDTSAARIARSLGLSGPSPTIAPGPSSSSAALLRACESLRGGEITTALVAGPLVHPSPDGRTPDALGGRGAAVVVLKPLNLALADGDRVHGVIADSVASTGRVASQGSVASESSVASEDEGDGRGPAVDITGLLKALLSMRHRGSGESPRGETAGIVEAAPALDQAEPLDRARSAGGSAPAVVPWPLSGRTPSDLRRQAASLLAGVEDDRAGRPQDIGWSLASGRTAFAHRAVAVGSSREELLASLREVADGHTFAGPVTDPDRTRTVFVFPDASDGTDSSRLAQSAAELWQASPVFAARMAECADAVAEFADWSLTEVILGAGSRGAAGLPSTDSDSDSDSPEVARAVRFAHTVALAEVWRSYGVVPHRIVAETGGAVAAACVAGSLSLRDAVRAVTSASRLPVHLSPDDGSIPCHLVSGDGLQDAVRAVLDNGSTVFVEVSHHPALAGELMRAAADMDRSCAVIGSLRNDEPALRRLTTSLAEAYVKGVAVDWRHAFDGSDARRVDLPVYAFARRWREERTPRRRPEPPVQQEGTGAQADSRDSRDSKELVRLVLATATAVLDDEQLGLAEKNLSFKDLGFDSQSALAVTHQLAEATGLQLPATLLFDHPTPEAVAGYLEDLRNGVTRKPSAAPAKAGPASPRRTRQDEPIAIIGMACRYPGGVTSPEDLWQLVAEGRDVISPFPTNRGWSEDLYDPDPASSGRSYTRSGGFLHDVGDFDAAFFGISPRDALAMDPQQRLMLETSWEAIERAKLDPRTLHGTPTGVFIGAMAPDYGPRMHEATQDIEGHVLTGSTASIISGRISYQLGLTGPALTIDTACSSSLVALHTAMRSLRTQESGLALAGGVTVMATPGMFVEFSRQRGLAADGRCKSFAAAADGTGWAEGAGVLLLERLSDAQRLGHEVLGVLRGSAVNQDGASNGLTAPNGPSQERVIRDALADAGLNPGDIDLVEAHGTGTRLGDPIEAQALQATYGHHHHRKSGQPLYLGSLKSNIGHSQAAAGVGGVIKMVQAMRHRTMPRTLHVDQPTPHIDWDSAAMELLVEPRPWPHTHDRPARAAVSSFGISGTNAHVILEEAKSVPRGAAAPKAGMPEPDTAAAVRAGGPDTPLVPLPLPWALSARSADGLRAQARRLLDLAARPGLSPADIGYSLATTRSTFEHRAVVLGRSTADLVQRLETLAAGTSGTSHPEVITGHAPGPVSTAFVFSGQGAQRLGMGRELAAAIPEFASALDDVCKHLDQLLDRPLRVVMFAAESDTEGAADAPLIDRTEYTQPALFAIEVALFRLLEGWGVRPDYVAGHSIGEIAAAHVAGVMSLQDAAQLVVSRGRLMGAARNDGTMVAVGAAEKDIIDDLNGTTGVDIAAVNGPEATVVSGDTQTLDTLTERWRERGLRTSRLRVSHAFHSSHMDSALDEFRQVAAGLDFNEPTIPLVSTVTGTLAAPGELTSPDYWVRQLRGTVRFHDAVRTLEDEGVGLCLEVGPDAVLTGMIRNGQGDGEGEGARAITAVPLLRARHSETAALSAGVARAHVHGAHVDLAAFFPGAAHVDLPTYAFRHSRYWLTSVRRADRPDAASHPLLDTVVELAGRDETVLSGCVSPDDHPWLIDHTIDGNVILPATAFLELAATAAARTGAAGVEQLTLEAPLRLLKGESVRLQIIVQAPDQDAVRAFSVHAQPVDADGGDGGDTVAWSRYASGSLAPAGATAPEPAAFEPLRNWPPQHATEIPLDGVYARLAELGYEYGPAFQGLRGIWQHGEELYAEVQLPGQLHDAADEFAVHPALLDAAIQPLVVSASEELAAGDLLRLPFDWQSAAFWNPDGLTALRVRLTPSGSDSTAIAIADQHGSPVAEARALTMRPVPRQQFTGQFGAGPSAPHAVEWQPVTAPDLGEAPEKLVYITDRLPEDIGTTVLQVPPHNTDSDVAGGVRGVVGEVLKWVQAWLGDARFEDSRLIVVTRGAVGPVQDAGAVDLASASVWGLLRSAQSEHPGRIVLADVEESPAGSDELAGLLRAVAGSGLAQVAVREGQLLAPRMVRTSATGTGPDWGDGTVLVTGATGTLGAIAARHLVRERGVRDLLLLSRSGGAAPNAPELRAELEELGARVTIAACDVADRDALADVLARIPADHPLTGVVHTAGIAEDGVLSEMSQEQLERVLRPKVDGAWNLHELTRDHALKAFVLYSSLAGLFGTAGQANYAAGNAFLDGLATMRRAQGLPAVSMAWGLWQEASGISGELSEVDLRRLNRMGLQALSSSEAMGLFDAALAADEPVLALTGIDTRALRARTEDVPELLQALVPTTRRARAAAESQTSSAQPQSQSAQSQSQSQPQSLGARLAGLPPEERERSTIDLVRGVVADILGHDDPNEVEVERAFQELGFDSLNAVELRNRLNKLSGLQLTNTVVFDYPSVDALARFLAGQLADRHAPAPSTLPAAPAAGGPVSPLLQRLAGLQADERKRAIVELVQEEVADILGHDDPREIEADRAFQELGFDSLSAVELRNRLNKASGVRFTNTVVFDYPSVGALAGFLDEQLTDQIDQLTRVTHGETAPDTVLSHLGELEERIRGVGDDDALRRQITEQLQRLLELTGAGLDEDLDAASDEELFALVDRAE</sequence>
<dbReference type="Pfam" id="PF00550">
    <property type="entry name" value="PP-binding"/>
    <property type="match status" value="3"/>
</dbReference>
<dbReference type="PROSITE" id="PS50075">
    <property type="entry name" value="CARRIER"/>
    <property type="match status" value="3"/>
</dbReference>
<dbReference type="SUPFAM" id="SSF53901">
    <property type="entry name" value="Thiolase-like"/>
    <property type="match status" value="2"/>
</dbReference>
<dbReference type="InterPro" id="IPR055123">
    <property type="entry name" value="SpnB-like_Rossmann"/>
</dbReference>
<feature type="compositionally biased region" description="Low complexity" evidence="9">
    <location>
        <begin position="246"/>
        <end position="259"/>
    </location>
</feature>
<dbReference type="InterPro" id="IPR014030">
    <property type="entry name" value="Ketoacyl_synth_N"/>
</dbReference>
<dbReference type="Gene3D" id="3.30.70.3290">
    <property type="match status" value="1"/>
</dbReference>
<dbReference type="InterPro" id="IPR036736">
    <property type="entry name" value="ACP-like_sf"/>
</dbReference>
<dbReference type="InterPro" id="IPR001227">
    <property type="entry name" value="Ac_transferase_dom_sf"/>
</dbReference>
<feature type="compositionally biased region" description="Low complexity" evidence="9">
    <location>
        <begin position="774"/>
        <end position="787"/>
    </location>
</feature>
<dbReference type="InterPro" id="IPR013968">
    <property type="entry name" value="PKS_KR"/>
</dbReference>
<dbReference type="InterPro" id="IPR006162">
    <property type="entry name" value="Ppantetheine_attach_site"/>
</dbReference>
<dbReference type="Gene3D" id="1.10.1200.10">
    <property type="entry name" value="ACP-like"/>
    <property type="match status" value="3"/>
</dbReference>
<feature type="region of interest" description="Disordered" evidence="9">
    <location>
        <begin position="117"/>
        <end position="144"/>
    </location>
</feature>
<dbReference type="Pfam" id="PF02801">
    <property type="entry name" value="Ketoacyl-synt_C"/>
    <property type="match status" value="1"/>
</dbReference>
<keyword evidence="2" id="KW-0596">Phosphopantetheine</keyword>
<keyword evidence="5" id="KW-0045">Antibiotic biosynthesis</keyword>
<feature type="region of interest" description="N-terminal hotdog fold" evidence="8">
    <location>
        <begin position="1718"/>
        <end position="1848"/>
    </location>
</feature>
<feature type="domain" description="Ketosynthase family 3 (KS3)" evidence="11">
    <location>
        <begin position="793"/>
        <end position="1221"/>
    </location>
</feature>
<dbReference type="Proteomes" id="UP001610818">
    <property type="component" value="Unassembled WGS sequence"/>
</dbReference>
<dbReference type="Pfam" id="PF00698">
    <property type="entry name" value="Acyl_transf_1"/>
    <property type="match status" value="2"/>
</dbReference>
<reference evidence="13 14" key="1">
    <citation type="submission" date="2024-10" db="EMBL/GenBank/DDBJ databases">
        <title>The Natural Products Discovery Center: Release of the First 8490 Sequenced Strains for Exploring Actinobacteria Biosynthetic Diversity.</title>
        <authorList>
            <person name="Kalkreuter E."/>
            <person name="Kautsar S.A."/>
            <person name="Yang D."/>
            <person name="Bader C.D."/>
            <person name="Teijaro C.N."/>
            <person name="Fluegel L."/>
            <person name="Davis C.M."/>
            <person name="Simpson J.R."/>
            <person name="Lauterbach L."/>
            <person name="Steele A.D."/>
            <person name="Gui C."/>
            <person name="Meng S."/>
            <person name="Li G."/>
            <person name="Viehrig K."/>
            <person name="Ye F."/>
            <person name="Su P."/>
            <person name="Kiefer A.F."/>
            <person name="Nichols A."/>
            <person name="Cepeda A.J."/>
            <person name="Yan W."/>
            <person name="Fan B."/>
            <person name="Jiang Y."/>
            <person name="Adhikari A."/>
            <person name="Zheng C.-J."/>
            <person name="Schuster L."/>
            <person name="Cowan T.M."/>
            <person name="Smanski M.J."/>
            <person name="Chevrette M.G."/>
            <person name="De Carvalho L.P.S."/>
            <person name="Shen B."/>
        </authorList>
    </citation>
    <scope>NUCLEOTIDE SEQUENCE [LARGE SCALE GENOMIC DNA]</scope>
    <source>
        <strain evidence="13 14">NPDC017990</strain>
    </source>
</reference>
<dbReference type="SUPFAM" id="SSF55048">
    <property type="entry name" value="Probable ACP-binding domain of malonyl-CoA ACP transacylase"/>
    <property type="match status" value="1"/>
</dbReference>
<dbReference type="InterPro" id="IPR020806">
    <property type="entry name" value="PKS_PP-bd"/>
</dbReference>
<dbReference type="InterPro" id="IPR050091">
    <property type="entry name" value="PKS_NRPS_Biosynth_Enz"/>
</dbReference>
<evidence type="ECO:0000259" key="10">
    <source>
        <dbReference type="PROSITE" id="PS50075"/>
    </source>
</evidence>
<feature type="domain" description="Carrier" evidence="10">
    <location>
        <begin position="690"/>
        <end position="768"/>
    </location>
</feature>
<evidence type="ECO:0000256" key="4">
    <source>
        <dbReference type="ARBA" id="ARBA00022679"/>
    </source>
</evidence>
<dbReference type="CDD" id="cd00833">
    <property type="entry name" value="PKS"/>
    <property type="match status" value="1"/>
</dbReference>
<dbReference type="InterPro" id="IPR032821">
    <property type="entry name" value="PKS_assoc"/>
</dbReference>
<dbReference type="InterPro" id="IPR057326">
    <property type="entry name" value="KR_dom"/>
</dbReference>
<dbReference type="SMART" id="SM00827">
    <property type="entry name" value="PKS_AT"/>
    <property type="match status" value="1"/>
</dbReference>
<comment type="caution">
    <text evidence="13">The sequence shown here is derived from an EMBL/GenBank/DDBJ whole genome shotgun (WGS) entry which is preliminary data.</text>
</comment>
<feature type="domain" description="PKS/mFAS DH" evidence="12">
    <location>
        <begin position="1718"/>
        <end position="2007"/>
    </location>
</feature>
<dbReference type="InterPro" id="IPR020841">
    <property type="entry name" value="PKS_Beta-ketoAc_synthase_dom"/>
</dbReference>
<feature type="domain" description="Carrier" evidence="10">
    <location>
        <begin position="2486"/>
        <end position="2561"/>
    </location>
</feature>
<dbReference type="SUPFAM" id="SSF52151">
    <property type="entry name" value="FabD/lysophospholipase-like"/>
    <property type="match status" value="2"/>
</dbReference>
<dbReference type="SMART" id="SM01294">
    <property type="entry name" value="PKS_PP_betabranch"/>
    <property type="match status" value="2"/>
</dbReference>
<feature type="region of interest" description="Disordered" evidence="9">
    <location>
        <begin position="2440"/>
        <end position="2484"/>
    </location>
</feature>
<keyword evidence="14" id="KW-1185">Reference proteome</keyword>
<dbReference type="Pfam" id="PF00109">
    <property type="entry name" value="ketoacyl-synt"/>
    <property type="match status" value="2"/>
</dbReference>
<dbReference type="InterPro" id="IPR049552">
    <property type="entry name" value="PKS_DH_N"/>
</dbReference>
<feature type="region of interest" description="Disordered" evidence="9">
    <location>
        <begin position="771"/>
        <end position="790"/>
    </location>
</feature>
<dbReference type="RefSeq" id="WP_397718650.1">
    <property type="nucleotide sequence ID" value="NZ_JBIRGN010000013.1"/>
</dbReference>
<keyword evidence="4" id="KW-0808">Transferase</keyword>
<evidence type="ECO:0000256" key="8">
    <source>
        <dbReference type="PROSITE-ProRule" id="PRU01363"/>
    </source>
</evidence>
<dbReference type="SMART" id="SM00826">
    <property type="entry name" value="PKS_DH"/>
    <property type="match status" value="1"/>
</dbReference>
<dbReference type="InterPro" id="IPR009081">
    <property type="entry name" value="PP-bd_ACP"/>
</dbReference>
<feature type="active site" description="Proton donor; for dehydratase activity" evidence="8">
    <location>
        <position position="1926"/>
    </location>
</feature>
<name>A0ABW7R7V5_9ACTN</name>
<dbReference type="InterPro" id="IPR016036">
    <property type="entry name" value="Malonyl_transacylase_ACP-bd"/>
</dbReference>
<gene>
    <name evidence="13" type="ORF">ACH4F9_42350</name>
</gene>
<dbReference type="Gene3D" id="3.40.366.10">
    <property type="entry name" value="Malonyl-Coenzyme A Acyl Carrier Protein, domain 2"/>
    <property type="match status" value="2"/>
</dbReference>
<dbReference type="Pfam" id="PF08659">
    <property type="entry name" value="KR"/>
    <property type="match status" value="1"/>
</dbReference>
<dbReference type="SMART" id="SM00823">
    <property type="entry name" value="PKS_PP"/>
    <property type="match status" value="3"/>
</dbReference>
<dbReference type="Pfam" id="PF22621">
    <property type="entry name" value="CurL-like_PKS_C"/>
    <property type="match status" value="1"/>
</dbReference>
<dbReference type="PROSITE" id="PS52019">
    <property type="entry name" value="PKS_MFAS_DH"/>
    <property type="match status" value="1"/>
</dbReference>
<evidence type="ECO:0000313" key="13">
    <source>
        <dbReference type="EMBL" id="MFH8551641.1"/>
    </source>
</evidence>
<dbReference type="InterPro" id="IPR014043">
    <property type="entry name" value="Acyl_transferase_dom"/>
</dbReference>
<feature type="domain" description="Carrier" evidence="10">
    <location>
        <begin position="2599"/>
        <end position="2674"/>
    </location>
</feature>
<dbReference type="InterPro" id="IPR049551">
    <property type="entry name" value="PKS_DH_C"/>
</dbReference>
<dbReference type="CDD" id="cd08956">
    <property type="entry name" value="KR_3_FAS_SDR_x"/>
    <property type="match status" value="1"/>
</dbReference>
<dbReference type="InterPro" id="IPR036291">
    <property type="entry name" value="NAD(P)-bd_dom_sf"/>
</dbReference>
<comment type="pathway">
    <text evidence="1">Antibiotic biosynthesis.</text>
</comment>
<evidence type="ECO:0000259" key="11">
    <source>
        <dbReference type="PROSITE" id="PS52004"/>
    </source>
</evidence>
<protein>
    <submittedName>
        <fullName evidence="13">SDR family NAD(P)-dependent oxidoreductase</fullName>
    </submittedName>
</protein>
<feature type="compositionally biased region" description="Low complexity" evidence="9">
    <location>
        <begin position="2446"/>
        <end position="2471"/>
    </location>
</feature>
<dbReference type="InterPro" id="IPR020807">
    <property type="entry name" value="PKS_DH"/>
</dbReference>
<feature type="region of interest" description="Disordered" evidence="9">
    <location>
        <begin position="245"/>
        <end position="269"/>
    </location>
</feature>
<dbReference type="Gene3D" id="3.40.47.10">
    <property type="match status" value="2"/>
</dbReference>
<feature type="compositionally biased region" description="Low complexity" evidence="9">
    <location>
        <begin position="123"/>
        <end position="140"/>
    </location>
</feature>
<feature type="region of interest" description="Disordered" evidence="9">
    <location>
        <begin position="665"/>
        <end position="690"/>
    </location>
</feature>
<dbReference type="InterPro" id="IPR018201">
    <property type="entry name" value="Ketoacyl_synth_AS"/>
</dbReference>
<evidence type="ECO:0000256" key="9">
    <source>
        <dbReference type="SAM" id="MobiDB-lite"/>
    </source>
</evidence>
<evidence type="ECO:0000256" key="6">
    <source>
        <dbReference type="ARBA" id="ARBA00023268"/>
    </source>
</evidence>
<dbReference type="InterPro" id="IPR014031">
    <property type="entry name" value="Ketoacyl_synth_C"/>
</dbReference>
<dbReference type="Pfam" id="PF21089">
    <property type="entry name" value="PKS_DH_N"/>
    <property type="match status" value="1"/>
</dbReference>
<keyword evidence="6" id="KW-0511">Multifunctional enzyme</keyword>
<dbReference type="SUPFAM" id="SSF47336">
    <property type="entry name" value="ACP-like"/>
    <property type="match status" value="3"/>
</dbReference>
<evidence type="ECO:0000256" key="1">
    <source>
        <dbReference type="ARBA" id="ARBA00004792"/>
    </source>
</evidence>
<dbReference type="PROSITE" id="PS00012">
    <property type="entry name" value="PHOSPHOPANTETHEINE"/>
    <property type="match status" value="2"/>
</dbReference>
<dbReference type="PROSITE" id="PS52004">
    <property type="entry name" value="KS3_2"/>
    <property type="match status" value="2"/>
</dbReference>
<evidence type="ECO:0000256" key="3">
    <source>
        <dbReference type="ARBA" id="ARBA00022553"/>
    </source>
</evidence>
<evidence type="ECO:0000256" key="7">
    <source>
        <dbReference type="ARBA" id="ARBA00023315"/>
    </source>
</evidence>
<keyword evidence="3" id="KW-0597">Phosphoprotein</keyword>
<dbReference type="PANTHER" id="PTHR43775:SF51">
    <property type="entry name" value="INACTIVE PHENOLPHTHIOCEROL SYNTHESIS POLYKETIDE SYNTHASE TYPE I PKS1-RELATED"/>
    <property type="match status" value="1"/>
</dbReference>
<dbReference type="SMART" id="SM00825">
    <property type="entry name" value="PKS_KS"/>
    <property type="match status" value="1"/>
</dbReference>
<dbReference type="InterPro" id="IPR016035">
    <property type="entry name" value="Acyl_Trfase/lysoPLipase"/>
</dbReference>
<dbReference type="Pfam" id="PF22953">
    <property type="entry name" value="SpnB_Rossmann"/>
    <property type="match status" value="1"/>
</dbReference>
<evidence type="ECO:0000313" key="14">
    <source>
        <dbReference type="Proteomes" id="UP001610818"/>
    </source>
</evidence>
<dbReference type="InterPro" id="IPR016039">
    <property type="entry name" value="Thiolase-like"/>
</dbReference>
<dbReference type="PROSITE" id="PS00606">
    <property type="entry name" value="KS3_1"/>
    <property type="match status" value="1"/>
</dbReference>
<dbReference type="SUPFAM" id="SSF51735">
    <property type="entry name" value="NAD(P)-binding Rossmann-fold domains"/>
    <property type="match status" value="2"/>
</dbReference>
<dbReference type="InterPro" id="IPR042104">
    <property type="entry name" value="PKS_dehydratase_sf"/>
</dbReference>
<dbReference type="Gene3D" id="3.10.129.110">
    <property type="entry name" value="Polyketide synthase dehydratase"/>
    <property type="match status" value="1"/>
</dbReference>
<feature type="active site" description="Proton acceptor; for dehydratase activity" evidence="8">
    <location>
        <position position="1750"/>
    </location>
</feature>
<organism evidence="13 14">
    <name type="scientific">Streptomyces longisporoflavus</name>
    <dbReference type="NCBI Taxonomy" id="28044"/>
    <lineage>
        <taxon>Bacteria</taxon>
        <taxon>Bacillati</taxon>
        <taxon>Actinomycetota</taxon>
        <taxon>Actinomycetes</taxon>
        <taxon>Kitasatosporales</taxon>
        <taxon>Streptomycetaceae</taxon>
        <taxon>Streptomyces</taxon>
    </lineage>
</organism>
<dbReference type="Pfam" id="PF14765">
    <property type="entry name" value="PS-DH"/>
    <property type="match status" value="1"/>
</dbReference>
<dbReference type="SMART" id="SM00822">
    <property type="entry name" value="PKS_KR"/>
    <property type="match status" value="1"/>
</dbReference>
<proteinExistence type="predicted"/>
<evidence type="ECO:0000256" key="2">
    <source>
        <dbReference type="ARBA" id="ARBA00022450"/>
    </source>
</evidence>
<dbReference type="PANTHER" id="PTHR43775">
    <property type="entry name" value="FATTY ACID SYNTHASE"/>
    <property type="match status" value="1"/>
</dbReference>
<dbReference type="InterPro" id="IPR049900">
    <property type="entry name" value="PKS_mFAS_DH"/>
</dbReference>
<evidence type="ECO:0000256" key="5">
    <source>
        <dbReference type="ARBA" id="ARBA00023194"/>
    </source>
</evidence>
<feature type="region of interest" description="C-terminal hotdog fold" evidence="8">
    <location>
        <begin position="1865"/>
        <end position="2007"/>
    </location>
</feature>
<dbReference type="Pfam" id="PF16197">
    <property type="entry name" value="KAsynt_C_assoc"/>
    <property type="match status" value="1"/>
</dbReference>
<accession>A0ABW7R7V5</accession>
<evidence type="ECO:0000259" key="12">
    <source>
        <dbReference type="PROSITE" id="PS52019"/>
    </source>
</evidence>